<sequence>MDNSGMSSQQKDQGNPIISFKENNQKLFKTAASALTQLFANNNHSYDEGYAQGRQDAFEEVFKWFTSQNQRSSLKNVSVYSFFTFISEKLNSTNSKMTQGKSLSFNSSNDDMQSDGKANSESAIRQLGNLHRFAADCNLSTSANSGYNSVNHLIKRVNVNLGSFNISDSRKRRRETFKFGNEDEDDELGTVEQDLPFSLRENTNTSNSRAAEFNGDDNSYVYLPKRVKGRISSHQDESKI</sequence>
<evidence type="ECO:0000313" key="2">
    <source>
        <dbReference type="EMBL" id="CAE0352319.1"/>
    </source>
</evidence>
<protein>
    <submittedName>
        <fullName evidence="2">Uncharacterized protein</fullName>
    </submittedName>
</protein>
<dbReference type="EMBL" id="HBII01026850">
    <property type="protein sequence ID" value="CAE0352319.1"/>
    <property type="molecule type" value="Transcribed_RNA"/>
</dbReference>
<organism evidence="2">
    <name type="scientific">Euplotes harpa</name>
    <dbReference type="NCBI Taxonomy" id="151035"/>
    <lineage>
        <taxon>Eukaryota</taxon>
        <taxon>Sar</taxon>
        <taxon>Alveolata</taxon>
        <taxon>Ciliophora</taxon>
        <taxon>Intramacronucleata</taxon>
        <taxon>Spirotrichea</taxon>
        <taxon>Hypotrichia</taxon>
        <taxon>Euplotida</taxon>
        <taxon>Euplotidae</taxon>
        <taxon>Euplotes</taxon>
    </lineage>
</organism>
<reference evidence="2" key="1">
    <citation type="submission" date="2021-01" db="EMBL/GenBank/DDBJ databases">
        <authorList>
            <person name="Corre E."/>
            <person name="Pelletier E."/>
            <person name="Niang G."/>
            <person name="Scheremetjew M."/>
            <person name="Finn R."/>
            <person name="Kale V."/>
            <person name="Holt S."/>
            <person name="Cochrane G."/>
            <person name="Meng A."/>
            <person name="Brown T."/>
            <person name="Cohen L."/>
        </authorList>
    </citation>
    <scope>NUCLEOTIDE SEQUENCE</scope>
    <source>
        <strain evidence="2">FSP1.4</strain>
    </source>
</reference>
<accession>A0A7S3JDL4</accession>
<dbReference type="AlphaFoldDB" id="A0A7S3JDL4"/>
<gene>
    <name evidence="2" type="ORF">EHAR0213_LOCUS11235</name>
</gene>
<name>A0A7S3JDL4_9SPIT</name>
<evidence type="ECO:0000256" key="1">
    <source>
        <dbReference type="SAM" id="MobiDB-lite"/>
    </source>
</evidence>
<feature type="region of interest" description="Disordered" evidence="1">
    <location>
        <begin position="96"/>
        <end position="119"/>
    </location>
</feature>
<proteinExistence type="predicted"/>